<evidence type="ECO:0000313" key="2">
    <source>
        <dbReference type="Proteomes" id="UP000256845"/>
    </source>
</evidence>
<dbReference type="EMBL" id="QRDW01000017">
    <property type="protein sequence ID" value="RED44131.1"/>
    <property type="molecule type" value="Genomic_DNA"/>
</dbReference>
<sequence>MIANIIKPGDAIRLNNGKAGIVQAVRGPFNNRDGQSYYCVEYKIGPSTHFLSQLAVSGGELVFTGKNVKDKVAILPSKQNSSFSSKLIRTIKYWSL</sequence>
<dbReference type="RefSeq" id="WP_115939373.1">
    <property type="nucleotide sequence ID" value="NZ_QRDW01000017.1"/>
</dbReference>
<protein>
    <submittedName>
        <fullName evidence="1">Uncharacterized protein</fullName>
    </submittedName>
</protein>
<keyword evidence="2" id="KW-1185">Reference proteome</keyword>
<dbReference type="AlphaFoldDB" id="A0A3D9H4N3"/>
<dbReference type="Proteomes" id="UP000256845">
    <property type="component" value="Unassembled WGS sequence"/>
</dbReference>
<proteinExistence type="predicted"/>
<accession>A0A3D9H4N3</accession>
<gene>
    <name evidence="1" type="ORF">DFP90_11734</name>
</gene>
<comment type="caution">
    <text evidence="1">The sequence shown here is derived from an EMBL/GenBank/DDBJ whole genome shotgun (WGS) entry which is preliminary data.</text>
</comment>
<dbReference type="OrthoDB" id="8243155at2"/>
<organism evidence="1 2">
    <name type="scientific">Aestuariispira insulae</name>
    <dbReference type="NCBI Taxonomy" id="1461337"/>
    <lineage>
        <taxon>Bacteria</taxon>
        <taxon>Pseudomonadati</taxon>
        <taxon>Pseudomonadota</taxon>
        <taxon>Alphaproteobacteria</taxon>
        <taxon>Rhodospirillales</taxon>
        <taxon>Kiloniellaceae</taxon>
        <taxon>Aestuariispira</taxon>
    </lineage>
</organism>
<evidence type="ECO:0000313" key="1">
    <source>
        <dbReference type="EMBL" id="RED44131.1"/>
    </source>
</evidence>
<reference evidence="1 2" key="1">
    <citation type="submission" date="2018-07" db="EMBL/GenBank/DDBJ databases">
        <title>Genomic Encyclopedia of Type Strains, Phase III (KMG-III): the genomes of soil and plant-associated and newly described type strains.</title>
        <authorList>
            <person name="Whitman W."/>
        </authorList>
    </citation>
    <scope>NUCLEOTIDE SEQUENCE [LARGE SCALE GENOMIC DNA]</scope>
    <source>
        <strain evidence="1 2">CECT 8488</strain>
    </source>
</reference>
<name>A0A3D9H4N3_9PROT</name>